<proteinExistence type="inferred from homology"/>
<dbReference type="PANTHER" id="PTHR10840:SF0">
    <property type="entry name" value="PROGRAMMED CELL DEATH PROTEIN 5"/>
    <property type="match status" value="1"/>
</dbReference>
<name>D2EFF5_PARA4</name>
<evidence type="ECO:0000256" key="1">
    <source>
        <dbReference type="ARBA" id="ARBA00010490"/>
    </source>
</evidence>
<dbReference type="SUPFAM" id="SSF46950">
    <property type="entry name" value="Double-stranded DNA-binding domain"/>
    <property type="match status" value="1"/>
</dbReference>
<keyword evidence="2" id="KW-0238">DNA-binding</keyword>
<dbReference type="EMBL" id="GG730046">
    <property type="protein sequence ID" value="EEZ92852.1"/>
    <property type="molecule type" value="Genomic_DNA"/>
</dbReference>
<comment type="similarity">
    <text evidence="1">Belongs to the PDCD5 family.</text>
</comment>
<dbReference type="PANTHER" id="PTHR10840">
    <property type="entry name" value="PROGRAMMED CELL DEATH PROTEIN 5"/>
    <property type="match status" value="1"/>
</dbReference>
<dbReference type="Pfam" id="PF01984">
    <property type="entry name" value="dsDNA_bind"/>
    <property type="match status" value="1"/>
</dbReference>
<dbReference type="AlphaFoldDB" id="D2EFF5"/>
<sequence>MEYQNKTNLDELEQRRKMEQLKQEILVKFLTKEARERLGNLRYVHPELAEEVENMLIQSALAGRLKLVIDDQKLKELLQTISQPKKEQKIRFENK</sequence>
<protein>
    <submittedName>
        <fullName evidence="2">DNA-binding TFAR19-related protein</fullName>
    </submittedName>
</protein>
<evidence type="ECO:0000313" key="3">
    <source>
        <dbReference type="Proteomes" id="UP000009375"/>
    </source>
</evidence>
<dbReference type="PIRSF" id="PIRSF015730">
    <property type="entry name" value="TFAR19"/>
    <property type="match status" value="1"/>
</dbReference>
<dbReference type="GO" id="GO:0003677">
    <property type="term" value="F:DNA binding"/>
    <property type="evidence" value="ECO:0007669"/>
    <property type="project" value="UniProtKB-KW"/>
</dbReference>
<reference evidence="2 3" key="1">
    <citation type="journal article" date="2010" name="Proc. Natl. Acad. Sci. U.S.A.">
        <title>Enigmatic, ultrasmall, uncultivated Archaea.</title>
        <authorList>
            <person name="Baker B.J."/>
            <person name="Comolli L.R."/>
            <person name="Dick G.J."/>
            <person name="Hauser L.J."/>
            <person name="Hyatt D."/>
            <person name="Dill B.D."/>
            <person name="Land M.L."/>
            <person name="Verberkmoes N.C."/>
            <person name="Hettich R.L."/>
            <person name="Banfield J.F."/>
        </authorList>
    </citation>
    <scope>NUCLEOTIDE SEQUENCE [LARGE SCALE GENOMIC DNA]</scope>
</reference>
<organism evidence="2 3">
    <name type="scientific">Candidatus Parvarchaeum acidiphilum ARMAN-4</name>
    <dbReference type="NCBI Taxonomy" id="662760"/>
    <lineage>
        <taxon>Archaea</taxon>
        <taxon>Candidatus Parvarchaeota</taxon>
        <taxon>Candidatus Parvarchaeum</taxon>
    </lineage>
</organism>
<dbReference type="Proteomes" id="UP000009375">
    <property type="component" value="Unassembled WGS sequence"/>
</dbReference>
<accession>D2EFF5</accession>
<dbReference type="InterPro" id="IPR036883">
    <property type="entry name" value="PDCD5-like_sf"/>
</dbReference>
<gene>
    <name evidence="2" type="ORF">BJBARM4_0473</name>
</gene>
<dbReference type="Gene3D" id="1.10.8.140">
    <property type="entry name" value="PDCD5-like"/>
    <property type="match status" value="1"/>
</dbReference>
<evidence type="ECO:0000313" key="2">
    <source>
        <dbReference type="EMBL" id="EEZ92852.1"/>
    </source>
</evidence>
<dbReference type="GO" id="GO:0005829">
    <property type="term" value="C:cytosol"/>
    <property type="evidence" value="ECO:0007669"/>
    <property type="project" value="TreeGrafter"/>
</dbReference>
<dbReference type="InterPro" id="IPR002836">
    <property type="entry name" value="PDCD5-like"/>
</dbReference>